<dbReference type="InterPro" id="IPR038770">
    <property type="entry name" value="Na+/solute_symporter_sf"/>
</dbReference>
<evidence type="ECO:0000313" key="12">
    <source>
        <dbReference type="Proteomes" id="UP000602198"/>
    </source>
</evidence>
<feature type="transmembrane region" description="Helical" evidence="9">
    <location>
        <begin position="350"/>
        <end position="368"/>
    </location>
</feature>
<dbReference type="Proteomes" id="UP000602198">
    <property type="component" value="Unassembled WGS sequence"/>
</dbReference>
<keyword evidence="8 9" id="KW-0472">Membrane</keyword>
<sequence length="375" mass="38547">MSFGTLALIVALGLLGPLLAWRQSWHLPVILGELVAGIVFGSTGFGILHPEDPTFTFLADVGFAVVMFVAGTHVPIRDASIRAALGIGAIRAAVVGVLAMVLGQALAVAFGTGHGALYAVLIASSSAALVLPIIDGQGLSGKSVLQLTAQVAIADTACVVALPLVIDPGNAARAALGAVAVTAAAAGLYFVLHYLNSSGLRQRAHRISEERNFALELRISLALLFALVALATTTHVSIMLAGFAFGLAVAAVGEPRRVAKQLFAISDGFLAPLFFVWLGARLNLREFGEHPWLMLLGVALGAAAVLAHILMRFTRQPIAYGVMASAQIGVPVAAVTVGTQLHVLEPGEPAALMLGALVTVAATAWATTRAAKANA</sequence>
<accession>A0ABS1LYA7</accession>
<dbReference type="Pfam" id="PF00999">
    <property type="entry name" value="Na_H_Exchanger"/>
    <property type="match status" value="1"/>
</dbReference>
<dbReference type="PANTHER" id="PTHR43562">
    <property type="entry name" value="NAPA-TYPE SODIUM/HYDROGEN ANTIPORTER"/>
    <property type="match status" value="1"/>
</dbReference>
<feature type="transmembrane region" description="Helical" evidence="9">
    <location>
        <begin position="236"/>
        <end position="253"/>
    </location>
</feature>
<proteinExistence type="inferred from homology"/>
<feature type="transmembrane region" description="Helical" evidence="9">
    <location>
        <begin position="147"/>
        <end position="166"/>
    </location>
</feature>
<feature type="transmembrane region" description="Helical" evidence="9">
    <location>
        <begin position="292"/>
        <end position="311"/>
    </location>
</feature>
<comment type="similarity">
    <text evidence="2">Belongs to the monovalent cation:proton antiporter 2 (CPA2) transporter (TC 2.A.37) family.</text>
</comment>
<evidence type="ECO:0000256" key="8">
    <source>
        <dbReference type="ARBA" id="ARBA00023136"/>
    </source>
</evidence>
<protein>
    <submittedName>
        <fullName evidence="11">Cation:proton antiporter</fullName>
    </submittedName>
</protein>
<evidence type="ECO:0000259" key="10">
    <source>
        <dbReference type="Pfam" id="PF00999"/>
    </source>
</evidence>
<comment type="caution">
    <text evidence="11">The sequence shown here is derived from an EMBL/GenBank/DDBJ whole genome shotgun (WGS) entry which is preliminary data.</text>
</comment>
<name>A0ABS1LYA7_9NOCA</name>
<feature type="transmembrane region" description="Helical" evidence="9">
    <location>
        <begin position="116"/>
        <end position="135"/>
    </location>
</feature>
<comment type="subcellular location">
    <subcellularLocation>
        <location evidence="1">Membrane</location>
        <topology evidence="1">Multi-pass membrane protein</topology>
    </subcellularLocation>
</comment>
<feature type="transmembrane region" description="Helical" evidence="9">
    <location>
        <begin position="318"/>
        <end position="338"/>
    </location>
</feature>
<dbReference type="InterPro" id="IPR006153">
    <property type="entry name" value="Cation/H_exchanger_TM"/>
</dbReference>
<evidence type="ECO:0000256" key="1">
    <source>
        <dbReference type="ARBA" id="ARBA00004141"/>
    </source>
</evidence>
<dbReference type="Gene3D" id="1.20.1530.20">
    <property type="match status" value="1"/>
</dbReference>
<keyword evidence="4" id="KW-0050">Antiport</keyword>
<keyword evidence="5 9" id="KW-0812">Transmembrane</keyword>
<reference evidence="11 12" key="1">
    <citation type="submission" date="2021-01" db="EMBL/GenBank/DDBJ databases">
        <title>WGS of actinomycetes isolated from Thailand.</title>
        <authorList>
            <person name="Thawai C."/>
        </authorList>
    </citation>
    <scope>NUCLEOTIDE SEQUENCE [LARGE SCALE GENOMIC DNA]</scope>
    <source>
        <strain evidence="11 12">LPG 2</strain>
    </source>
</reference>
<evidence type="ECO:0000313" key="11">
    <source>
        <dbReference type="EMBL" id="MBL1073145.1"/>
    </source>
</evidence>
<evidence type="ECO:0000256" key="5">
    <source>
        <dbReference type="ARBA" id="ARBA00022692"/>
    </source>
</evidence>
<feature type="transmembrane region" description="Helical" evidence="9">
    <location>
        <begin position="88"/>
        <end position="110"/>
    </location>
</feature>
<feature type="domain" description="Cation/H+ exchanger transmembrane" evidence="10">
    <location>
        <begin position="14"/>
        <end position="360"/>
    </location>
</feature>
<keyword evidence="6 9" id="KW-1133">Transmembrane helix</keyword>
<gene>
    <name evidence="11" type="ORF">JK358_01920</name>
</gene>
<evidence type="ECO:0000256" key="6">
    <source>
        <dbReference type="ARBA" id="ARBA00022989"/>
    </source>
</evidence>
<keyword evidence="12" id="KW-1185">Reference proteome</keyword>
<dbReference type="PANTHER" id="PTHR43562:SF1">
    <property type="entry name" value="NA(+)_H(+) ANTIPORTER YJBQ-RELATED"/>
    <property type="match status" value="1"/>
</dbReference>
<evidence type="ECO:0000256" key="3">
    <source>
        <dbReference type="ARBA" id="ARBA00022448"/>
    </source>
</evidence>
<keyword evidence="3" id="KW-0813">Transport</keyword>
<evidence type="ECO:0000256" key="4">
    <source>
        <dbReference type="ARBA" id="ARBA00022449"/>
    </source>
</evidence>
<evidence type="ECO:0000256" key="2">
    <source>
        <dbReference type="ARBA" id="ARBA00005551"/>
    </source>
</evidence>
<dbReference type="EMBL" id="JAERRJ010000001">
    <property type="protein sequence ID" value="MBL1073145.1"/>
    <property type="molecule type" value="Genomic_DNA"/>
</dbReference>
<organism evidence="11 12">
    <name type="scientific">Nocardia acididurans</name>
    <dbReference type="NCBI Taxonomy" id="2802282"/>
    <lineage>
        <taxon>Bacteria</taxon>
        <taxon>Bacillati</taxon>
        <taxon>Actinomycetota</taxon>
        <taxon>Actinomycetes</taxon>
        <taxon>Mycobacteriales</taxon>
        <taxon>Nocardiaceae</taxon>
        <taxon>Nocardia</taxon>
    </lineage>
</organism>
<feature type="transmembrane region" description="Helical" evidence="9">
    <location>
        <begin position="172"/>
        <end position="192"/>
    </location>
</feature>
<evidence type="ECO:0000256" key="9">
    <source>
        <dbReference type="SAM" id="Phobius"/>
    </source>
</evidence>
<feature type="transmembrane region" description="Helical" evidence="9">
    <location>
        <begin position="262"/>
        <end position="280"/>
    </location>
</feature>
<keyword evidence="7" id="KW-0406">Ion transport</keyword>
<dbReference type="RefSeq" id="WP_201942680.1">
    <property type="nucleotide sequence ID" value="NZ_JAERRJ010000001.1"/>
</dbReference>
<evidence type="ECO:0000256" key="7">
    <source>
        <dbReference type="ARBA" id="ARBA00023065"/>
    </source>
</evidence>
<feature type="transmembrane region" description="Helical" evidence="9">
    <location>
        <begin position="55"/>
        <end position="76"/>
    </location>
</feature>